<dbReference type="PANTHER" id="PTHR33418">
    <property type="entry name" value="HELICASE-ASSOCIATED"/>
    <property type="match status" value="1"/>
</dbReference>
<dbReference type="Proteomes" id="UP000095751">
    <property type="component" value="Unassembled WGS sequence"/>
</dbReference>
<reference evidence="2 3" key="1">
    <citation type="submission" date="2016-09" db="EMBL/GenBank/DDBJ databases">
        <title>Extensive genetic diversity and differential bi-allelic expression allows diatom success in the polar Southern Ocean.</title>
        <authorList>
            <consortium name="DOE Joint Genome Institute"/>
            <person name="Mock T."/>
            <person name="Otillar R.P."/>
            <person name="Strauss J."/>
            <person name="Dupont C."/>
            <person name="Frickenhaus S."/>
            <person name="Maumus F."/>
            <person name="Mcmullan M."/>
            <person name="Sanges R."/>
            <person name="Schmutz J."/>
            <person name="Toseland A."/>
            <person name="Valas R."/>
            <person name="Veluchamy A."/>
            <person name="Ward B.J."/>
            <person name="Allen A."/>
            <person name="Barry K."/>
            <person name="Falciatore A."/>
            <person name="Ferrante M."/>
            <person name="Fortunato A.E."/>
            <person name="Gloeckner G."/>
            <person name="Gruber A."/>
            <person name="Hipkin R."/>
            <person name="Janech M."/>
            <person name="Kroth P."/>
            <person name="Leese F."/>
            <person name="Lindquist E."/>
            <person name="Lyon B.R."/>
            <person name="Martin J."/>
            <person name="Mayer C."/>
            <person name="Parker M."/>
            <person name="Quesneville H."/>
            <person name="Raymond J."/>
            <person name="Uhlig C."/>
            <person name="Valentin K.U."/>
            <person name="Worden A.Z."/>
            <person name="Armbrust E.V."/>
            <person name="Bowler C."/>
            <person name="Green B."/>
            <person name="Moulton V."/>
            <person name="Van Oosterhout C."/>
            <person name="Grigoriev I."/>
        </authorList>
    </citation>
    <scope>NUCLEOTIDE SEQUENCE [LARGE SCALE GENOMIC DNA]</scope>
    <source>
        <strain evidence="2 3">CCMP1102</strain>
    </source>
</reference>
<evidence type="ECO:0000259" key="1">
    <source>
        <dbReference type="Pfam" id="PF03457"/>
    </source>
</evidence>
<name>A0A1E7EP88_9STRA</name>
<dbReference type="KEGG" id="fcy:FRACYDRAFT_264827"/>
<evidence type="ECO:0000313" key="3">
    <source>
        <dbReference type="Proteomes" id="UP000095751"/>
    </source>
</evidence>
<gene>
    <name evidence="2" type="ORF">FRACYDRAFT_264827</name>
</gene>
<dbReference type="InterPro" id="IPR005114">
    <property type="entry name" value="Helicase_assoc"/>
</dbReference>
<protein>
    <recommendedName>
        <fullName evidence="1">Helicase-associated domain-containing protein</fullName>
    </recommendedName>
</protein>
<proteinExistence type="predicted"/>
<sequence>MATELNPRKMKAWYREALCRTYLAVLTLKVRCSGEHRIERLESIGFVWDPFEERWMKNYSRLLVYKKQHKSTHVPWNYNEENKFSLLGSWVSVQRASYKEGKLMEKRLKLLNSIDFAWTA</sequence>
<dbReference type="EMBL" id="KV784384">
    <property type="protein sequence ID" value="OEU07695.1"/>
    <property type="molecule type" value="Genomic_DNA"/>
</dbReference>
<evidence type="ECO:0000313" key="2">
    <source>
        <dbReference type="EMBL" id="OEU07695.1"/>
    </source>
</evidence>
<organism evidence="2 3">
    <name type="scientific">Fragilariopsis cylindrus CCMP1102</name>
    <dbReference type="NCBI Taxonomy" id="635003"/>
    <lineage>
        <taxon>Eukaryota</taxon>
        <taxon>Sar</taxon>
        <taxon>Stramenopiles</taxon>
        <taxon>Ochrophyta</taxon>
        <taxon>Bacillariophyta</taxon>
        <taxon>Bacillariophyceae</taxon>
        <taxon>Bacillariophycidae</taxon>
        <taxon>Bacillariales</taxon>
        <taxon>Bacillariaceae</taxon>
        <taxon>Fragilariopsis</taxon>
    </lineage>
</organism>
<dbReference type="Pfam" id="PF03457">
    <property type="entry name" value="HA"/>
    <property type="match status" value="1"/>
</dbReference>
<accession>A0A1E7EP88</accession>
<keyword evidence="3" id="KW-1185">Reference proteome</keyword>
<dbReference type="InParanoid" id="A0A1E7EP88"/>
<feature type="domain" description="Helicase-associated" evidence="1">
    <location>
        <begin position="52"/>
        <end position="116"/>
    </location>
</feature>
<dbReference type="PANTHER" id="PTHR33418:SF1">
    <property type="entry name" value="HELICASE-ASSOCIATED DOMAIN-CONTAINING PROTEIN"/>
    <property type="match status" value="1"/>
</dbReference>
<dbReference type="Gene3D" id="6.10.140.530">
    <property type="match status" value="1"/>
</dbReference>
<dbReference type="AlphaFoldDB" id="A0A1E7EP88"/>